<dbReference type="AlphaFoldDB" id="A0A1Y2MD85"/>
<dbReference type="EMBL" id="KZ107839">
    <property type="protein sequence ID" value="OSS53198.1"/>
    <property type="molecule type" value="Genomic_DNA"/>
</dbReference>
<sequence>MQSFTQPRPVGLPQSPRATRPTLSPLDTAFPLPDTSRPSSSSSTPSSSSETLASQSTQSTTRPYTRGHRNADSLIFINATIPLSPASSTSNDSSHDGLLDGLAPRKRSGLVRLFCCFGREERARRKVLRETQFEKVGEKCHWSEY</sequence>
<evidence type="ECO:0000256" key="1">
    <source>
        <dbReference type="SAM" id="MobiDB-lite"/>
    </source>
</evidence>
<protein>
    <submittedName>
        <fullName evidence="2">Uncharacterized protein</fullName>
    </submittedName>
</protein>
<feature type="compositionally biased region" description="Low complexity" evidence="1">
    <location>
        <begin position="35"/>
        <end position="62"/>
    </location>
</feature>
<accession>A0A1Y2MD85</accession>
<proteinExistence type="predicted"/>
<feature type="region of interest" description="Disordered" evidence="1">
    <location>
        <begin position="1"/>
        <end position="68"/>
    </location>
</feature>
<evidence type="ECO:0000313" key="3">
    <source>
        <dbReference type="Proteomes" id="UP000193240"/>
    </source>
</evidence>
<name>A0A1Y2MD85_EPING</name>
<dbReference type="OMA" id="PRANRQM"/>
<keyword evidence="3" id="KW-1185">Reference proteome</keyword>
<evidence type="ECO:0000313" key="2">
    <source>
        <dbReference type="EMBL" id="OSS53198.1"/>
    </source>
</evidence>
<dbReference type="Proteomes" id="UP000193240">
    <property type="component" value="Unassembled WGS sequence"/>
</dbReference>
<dbReference type="InParanoid" id="A0A1Y2MD85"/>
<gene>
    <name evidence="2" type="ORF">B5807_02943</name>
</gene>
<reference evidence="2 3" key="1">
    <citation type="journal article" date="2017" name="Genome Announc.">
        <title>Genome sequence of the saprophytic ascomycete Epicoccum nigrum ICMP 19927 strain isolated from New Zealand.</title>
        <authorList>
            <person name="Fokin M."/>
            <person name="Fleetwood D."/>
            <person name="Weir B.S."/>
            <person name="Villas-Boas S.G."/>
        </authorList>
    </citation>
    <scope>NUCLEOTIDE SEQUENCE [LARGE SCALE GENOMIC DNA]</scope>
    <source>
        <strain evidence="2 3">ICMP 19927</strain>
    </source>
</reference>
<organism evidence="2 3">
    <name type="scientific">Epicoccum nigrum</name>
    <name type="common">Soil fungus</name>
    <name type="synonym">Epicoccum purpurascens</name>
    <dbReference type="NCBI Taxonomy" id="105696"/>
    <lineage>
        <taxon>Eukaryota</taxon>
        <taxon>Fungi</taxon>
        <taxon>Dikarya</taxon>
        <taxon>Ascomycota</taxon>
        <taxon>Pezizomycotina</taxon>
        <taxon>Dothideomycetes</taxon>
        <taxon>Pleosporomycetidae</taxon>
        <taxon>Pleosporales</taxon>
        <taxon>Pleosporineae</taxon>
        <taxon>Didymellaceae</taxon>
        <taxon>Epicoccum</taxon>
    </lineage>
</organism>